<name>A0AAD5DGJ4_9CHLO</name>
<protein>
    <submittedName>
        <fullName evidence="1">Uncharacterized protein</fullName>
    </submittedName>
</protein>
<dbReference type="AlphaFoldDB" id="A0AAD5DGJ4"/>
<reference evidence="1" key="1">
    <citation type="submission" date="2020-11" db="EMBL/GenBank/DDBJ databases">
        <title>Chlorella ohadii genome sequencing and assembly.</title>
        <authorList>
            <person name="Murik O."/>
            <person name="Treves H."/>
            <person name="Kedem I."/>
            <person name="Shotland Y."/>
            <person name="Kaplan A."/>
        </authorList>
    </citation>
    <scope>NUCLEOTIDE SEQUENCE</scope>
    <source>
        <strain evidence="1">1</strain>
    </source>
</reference>
<evidence type="ECO:0000313" key="2">
    <source>
        <dbReference type="Proteomes" id="UP001205105"/>
    </source>
</evidence>
<organism evidence="1 2">
    <name type="scientific">Chlorella ohadii</name>
    <dbReference type="NCBI Taxonomy" id="2649997"/>
    <lineage>
        <taxon>Eukaryota</taxon>
        <taxon>Viridiplantae</taxon>
        <taxon>Chlorophyta</taxon>
        <taxon>core chlorophytes</taxon>
        <taxon>Trebouxiophyceae</taxon>
        <taxon>Chlorellales</taxon>
        <taxon>Chlorellaceae</taxon>
        <taxon>Chlorella clade</taxon>
        <taxon>Chlorella</taxon>
    </lineage>
</organism>
<comment type="caution">
    <text evidence="1">The sequence shown here is derived from an EMBL/GenBank/DDBJ whole genome shotgun (WGS) entry which is preliminary data.</text>
</comment>
<evidence type="ECO:0000313" key="1">
    <source>
        <dbReference type="EMBL" id="KAI7836048.1"/>
    </source>
</evidence>
<dbReference type="EMBL" id="JADXDR010000208">
    <property type="protein sequence ID" value="KAI7836048.1"/>
    <property type="molecule type" value="Genomic_DNA"/>
</dbReference>
<proteinExistence type="predicted"/>
<dbReference type="Proteomes" id="UP001205105">
    <property type="component" value="Unassembled WGS sequence"/>
</dbReference>
<keyword evidence="2" id="KW-1185">Reference proteome</keyword>
<accession>A0AAD5DGJ4</accession>
<sequence length="88" mass="9128">MGNRVARLAYTNEATAAAWAVVGKRGLTGVPATPEAEAQLFLDVSAELRRQALGMPPGLNRTSLAAAVREMTQGASSNPVAAAVQHRS</sequence>
<gene>
    <name evidence="1" type="ORF">COHA_010079</name>
</gene>